<feature type="compositionally biased region" description="Polar residues" evidence="1">
    <location>
        <begin position="1309"/>
        <end position="1329"/>
    </location>
</feature>
<dbReference type="PANTHER" id="PTHR46082:SF11">
    <property type="entry name" value="AAA+ ATPASE DOMAIN-CONTAINING PROTEIN-RELATED"/>
    <property type="match status" value="1"/>
</dbReference>
<proteinExistence type="predicted"/>
<feature type="compositionally biased region" description="Low complexity" evidence="1">
    <location>
        <begin position="1349"/>
        <end position="1373"/>
    </location>
</feature>
<evidence type="ECO:0000313" key="2">
    <source>
        <dbReference type="EMBL" id="KAK6341938.1"/>
    </source>
</evidence>
<feature type="compositionally biased region" description="Polar residues" evidence="1">
    <location>
        <begin position="1272"/>
        <end position="1283"/>
    </location>
</feature>
<accession>A0AAV9UHP5</accession>
<evidence type="ECO:0000313" key="3">
    <source>
        <dbReference type="Proteomes" id="UP001373714"/>
    </source>
</evidence>
<gene>
    <name evidence="2" type="ORF">TWF730_001422</name>
</gene>
<dbReference type="Gene3D" id="3.40.50.1580">
    <property type="entry name" value="Nucleoside phosphorylase domain"/>
    <property type="match status" value="1"/>
</dbReference>
<dbReference type="Proteomes" id="UP001373714">
    <property type="component" value="Unassembled WGS sequence"/>
</dbReference>
<dbReference type="GO" id="GO:0009116">
    <property type="term" value="P:nucleoside metabolic process"/>
    <property type="evidence" value="ECO:0007669"/>
    <property type="project" value="InterPro"/>
</dbReference>
<name>A0AAV9UHP5_9PEZI</name>
<dbReference type="Gene3D" id="1.25.40.10">
    <property type="entry name" value="Tetratricopeptide repeat domain"/>
    <property type="match status" value="2"/>
</dbReference>
<dbReference type="InterPro" id="IPR011990">
    <property type="entry name" value="TPR-like_helical_dom_sf"/>
</dbReference>
<dbReference type="Gene3D" id="3.40.50.300">
    <property type="entry name" value="P-loop containing nucleotide triphosphate hydrolases"/>
    <property type="match status" value="1"/>
</dbReference>
<dbReference type="InterPro" id="IPR035994">
    <property type="entry name" value="Nucleoside_phosphorylase_sf"/>
</dbReference>
<dbReference type="EMBL" id="JAVHNS010000010">
    <property type="protein sequence ID" value="KAK6341938.1"/>
    <property type="molecule type" value="Genomic_DNA"/>
</dbReference>
<sequence length="1406" mass="160091">MRREDFTVGWICAVDIELSAARGVLDKEYNTKLSVPESDKNFYGYGEIGGHNVVFTCLPQMGITQAGIVATRMNSTFTNLRFVLMVGVGGGAPSKTNDIRLGDVVISKGAGRCSGVVQYDFGKAMENGEFLPTGWLNAPPQILISAASSLKARGKGKLGEDIWNIFTALKMKNRDRLRQFFYPGPQEDNLYEFDCAHARDENNKPRESCSECNQNKLVQRSRRPIIHPHIHYGIIASANEVMKDGRKRNEIVEKTAEWAGADPLCFEMEAAGLMNDFPCLVIRGICDYSDAHKNKIWQPYAAINAAIYARELLKQVSPSIRAGLVEDARETLNSVPTKDIRFVFQYSMPFHIPFSRNTAFTGRQDLLDEIHEYLKGSLYDEIPLTCAITGIGGMGKSQIAIEYAYQHLGDYGSVFWVTSTNEHTIRTSYVKIMECIIQEHARALWGDSVADYSVISRNLRLDGLVNSEGRVKNELQFISQIRSAVFRWLGHERPDNKKWLLILDGADNSDLCAFRQRPECLPSRGSGAILITTRRPDSIPEYRTKKVDLGGLDLDNSIKLLMNSARLETTEPAVRTHATAIVTELGFMPLAIAQAGYYILKEYIGLEAYIPLYQKNFLEVQGRKMEYGSNYPETAATTWEPCFRDIERRDEEAVAILLAAAYFKPDDISESIWLGDKDGRSDERTRIRFKKRLAILESYSLVRSTGRGVFAIHPVVQAWARARLGREEKRIALRDAIVLLGNASRWSSVSRDSKKWVLAEERRITSHIRNIGRICELDFFGLSTDEAKKPNNDNLYFALAYIGHLLEKQSRYSEAIPWFKEAIAGLYLQTDQLEILSALNGIGVCHLREEKYWEAFKRFEEGGFLTVVKPYLASSPPSIVPHEKICEFMNNMGLSLLHHDEVPLADLTDWYRRIYGWTVALGGGNVLLSVQVLRNGAKVYSRLKDFKTSESLRLDAISRLQLWRNNFAKQDDLLSYDATNMIGRFFEDRKMDEAAVEWYKDSLTNFGQGLPENHPHRVKTFWRMGKCLINQRKGGEAMIWCEKALAGFKELQGEDQKDRKYYKLLYGVADCSWGLERWNKAFELIQIVFTAREKLLGRRHPKTLEAMGDMSRCYLRFRDYEEALNLAFEAYGELKKLKYRDNYLFIETMATLAVIYDEKPMGSLLAQQTPDYNEALYWFTLVRDEVMQELGQEYETRREYLDSLKLGVTKKIEELQAKTRGTPAPAPSGFIVPGYRPVEQNAHPMTPPPTNQNYHTTQYNQAGPQGYHYAPNAQSPPCSQNAAQGFVYGQDPQTHQYGHNPQSPPYDHGQNQQTAPYNHQQSSYFNNPKTEVYGQQPGRHDQLEMYGHNQQPGGYNQQSGQYNQQYGAYNSNQEAYGPQGAYNRPYNQPPIGYHQHEPPRPPYPPT</sequence>
<protein>
    <recommendedName>
        <fullName evidence="4">NB-ARC domain-containing protein</fullName>
    </recommendedName>
</protein>
<reference evidence="2 3" key="1">
    <citation type="submission" date="2019-10" db="EMBL/GenBank/DDBJ databases">
        <authorList>
            <person name="Palmer J.M."/>
        </authorList>
    </citation>
    <scope>NUCLEOTIDE SEQUENCE [LARGE SCALE GENOMIC DNA]</scope>
    <source>
        <strain evidence="2 3">TWF730</strain>
    </source>
</reference>
<dbReference type="PANTHER" id="PTHR46082">
    <property type="entry name" value="ATP/GTP-BINDING PROTEIN-RELATED"/>
    <property type="match status" value="1"/>
</dbReference>
<organism evidence="2 3">
    <name type="scientific">Orbilia blumenaviensis</name>
    <dbReference type="NCBI Taxonomy" id="1796055"/>
    <lineage>
        <taxon>Eukaryota</taxon>
        <taxon>Fungi</taxon>
        <taxon>Dikarya</taxon>
        <taxon>Ascomycota</taxon>
        <taxon>Pezizomycotina</taxon>
        <taxon>Orbiliomycetes</taxon>
        <taxon>Orbiliales</taxon>
        <taxon>Orbiliaceae</taxon>
        <taxon>Orbilia</taxon>
    </lineage>
</organism>
<evidence type="ECO:0000256" key="1">
    <source>
        <dbReference type="SAM" id="MobiDB-lite"/>
    </source>
</evidence>
<dbReference type="Pfam" id="PF13424">
    <property type="entry name" value="TPR_12"/>
    <property type="match status" value="1"/>
</dbReference>
<dbReference type="InterPro" id="IPR027417">
    <property type="entry name" value="P-loop_NTPase"/>
</dbReference>
<dbReference type="SUPFAM" id="SSF53167">
    <property type="entry name" value="Purine and uridine phosphorylases"/>
    <property type="match status" value="1"/>
</dbReference>
<feature type="compositionally biased region" description="Polar residues" evidence="1">
    <location>
        <begin position="1291"/>
        <end position="1301"/>
    </location>
</feature>
<keyword evidence="3" id="KW-1185">Reference proteome</keyword>
<feature type="region of interest" description="Disordered" evidence="1">
    <location>
        <begin position="1239"/>
        <end position="1406"/>
    </location>
</feature>
<dbReference type="GO" id="GO:0003824">
    <property type="term" value="F:catalytic activity"/>
    <property type="evidence" value="ECO:0007669"/>
    <property type="project" value="InterPro"/>
</dbReference>
<feature type="compositionally biased region" description="Polar residues" evidence="1">
    <location>
        <begin position="1251"/>
        <end position="1263"/>
    </location>
</feature>
<comment type="caution">
    <text evidence="2">The sequence shown here is derived from an EMBL/GenBank/DDBJ whole genome shotgun (WGS) entry which is preliminary data.</text>
</comment>
<dbReference type="InterPro" id="IPR053137">
    <property type="entry name" value="NLR-like"/>
</dbReference>
<dbReference type="SUPFAM" id="SSF48452">
    <property type="entry name" value="TPR-like"/>
    <property type="match status" value="1"/>
</dbReference>
<dbReference type="SUPFAM" id="SSF81901">
    <property type="entry name" value="HCP-like"/>
    <property type="match status" value="1"/>
</dbReference>
<evidence type="ECO:0008006" key="4">
    <source>
        <dbReference type="Google" id="ProtNLM"/>
    </source>
</evidence>
<dbReference type="SUPFAM" id="SSF52540">
    <property type="entry name" value="P-loop containing nucleoside triphosphate hydrolases"/>
    <property type="match status" value="1"/>
</dbReference>